<dbReference type="EMBL" id="JBHRXK010000006">
    <property type="protein sequence ID" value="MFC3551911.1"/>
    <property type="molecule type" value="Genomic_DNA"/>
</dbReference>
<comment type="caution">
    <text evidence="1">The sequence shown here is derived from an EMBL/GenBank/DDBJ whole genome shotgun (WGS) entry which is preliminary data.</text>
</comment>
<evidence type="ECO:0000313" key="2">
    <source>
        <dbReference type="Proteomes" id="UP001595740"/>
    </source>
</evidence>
<name>A0ABV7RTD6_9GAMM</name>
<sequence length="64" mass="7054">MNVIRLPLTVPTSSTVKPAATLLAAPVRHLHRERDFGIGYGNSSGYASARRYIADWAPPRFRCA</sequence>
<reference evidence="2" key="1">
    <citation type="journal article" date="2019" name="Int. J. Syst. Evol. Microbiol.">
        <title>The Global Catalogue of Microorganisms (GCM) 10K type strain sequencing project: providing services to taxonomists for standard genome sequencing and annotation.</title>
        <authorList>
            <consortium name="The Broad Institute Genomics Platform"/>
            <consortium name="The Broad Institute Genome Sequencing Center for Infectious Disease"/>
            <person name="Wu L."/>
            <person name="Ma J."/>
        </authorList>
    </citation>
    <scope>NUCLEOTIDE SEQUENCE [LARGE SCALE GENOMIC DNA]</scope>
    <source>
        <strain evidence="2">KCTC 42875</strain>
    </source>
</reference>
<proteinExistence type="predicted"/>
<accession>A0ABV7RTD6</accession>
<organism evidence="1 2">
    <name type="scientific">Lysobacter cavernae</name>
    <dbReference type="NCBI Taxonomy" id="1685901"/>
    <lineage>
        <taxon>Bacteria</taxon>
        <taxon>Pseudomonadati</taxon>
        <taxon>Pseudomonadota</taxon>
        <taxon>Gammaproteobacteria</taxon>
        <taxon>Lysobacterales</taxon>
        <taxon>Lysobacteraceae</taxon>
        <taxon>Lysobacter</taxon>
    </lineage>
</organism>
<gene>
    <name evidence="1" type="ORF">ACFOLC_12950</name>
</gene>
<dbReference type="Proteomes" id="UP001595740">
    <property type="component" value="Unassembled WGS sequence"/>
</dbReference>
<evidence type="ECO:0000313" key="1">
    <source>
        <dbReference type="EMBL" id="MFC3551911.1"/>
    </source>
</evidence>
<dbReference type="RefSeq" id="WP_386759678.1">
    <property type="nucleotide sequence ID" value="NZ_JBHRXK010000006.1"/>
</dbReference>
<protein>
    <submittedName>
        <fullName evidence="1">Uncharacterized protein</fullName>
    </submittedName>
</protein>
<keyword evidence="2" id="KW-1185">Reference proteome</keyword>